<keyword evidence="7" id="KW-0762">Sugar transport</keyword>
<comment type="subcellular location">
    <subcellularLocation>
        <location evidence="1">Cell membrane</location>
        <topology evidence="1">Multi-pass membrane protein</topology>
    </subcellularLocation>
</comment>
<gene>
    <name evidence="7" type="ORF">QO014_001462</name>
</gene>
<dbReference type="RefSeq" id="WP_266348014.1">
    <property type="nucleotide sequence ID" value="NZ_JAPKNG010000002.1"/>
</dbReference>
<feature type="transmembrane region" description="Helical" evidence="6">
    <location>
        <begin position="31"/>
        <end position="52"/>
    </location>
</feature>
<feature type="transmembrane region" description="Helical" evidence="6">
    <location>
        <begin position="229"/>
        <end position="252"/>
    </location>
</feature>
<dbReference type="Proteomes" id="UP001241603">
    <property type="component" value="Unassembled WGS sequence"/>
</dbReference>
<keyword evidence="7" id="KW-0813">Transport</keyword>
<evidence type="ECO:0000256" key="6">
    <source>
        <dbReference type="SAM" id="Phobius"/>
    </source>
</evidence>
<dbReference type="EMBL" id="JAUSVO010000002">
    <property type="protein sequence ID" value="MDQ0437077.1"/>
    <property type="molecule type" value="Genomic_DNA"/>
</dbReference>
<name>A0ABU0H447_9HYPH</name>
<evidence type="ECO:0000256" key="1">
    <source>
        <dbReference type="ARBA" id="ARBA00004651"/>
    </source>
</evidence>
<keyword evidence="5 6" id="KW-0472">Membrane</keyword>
<feature type="transmembrane region" description="Helical" evidence="6">
    <location>
        <begin position="59"/>
        <end position="83"/>
    </location>
</feature>
<dbReference type="InterPro" id="IPR001851">
    <property type="entry name" value="ABC_transp_permease"/>
</dbReference>
<reference evidence="7 8" key="1">
    <citation type="submission" date="2023-07" db="EMBL/GenBank/DDBJ databases">
        <title>Genomic Encyclopedia of Type Strains, Phase IV (KMG-IV): sequencing the most valuable type-strain genomes for metagenomic binning, comparative biology and taxonomic classification.</title>
        <authorList>
            <person name="Goeker M."/>
        </authorList>
    </citation>
    <scope>NUCLEOTIDE SEQUENCE [LARGE SCALE GENOMIC DNA]</scope>
    <source>
        <strain evidence="7 8">B6-8</strain>
    </source>
</reference>
<evidence type="ECO:0000256" key="4">
    <source>
        <dbReference type="ARBA" id="ARBA00022989"/>
    </source>
</evidence>
<evidence type="ECO:0000256" key="5">
    <source>
        <dbReference type="ARBA" id="ARBA00023136"/>
    </source>
</evidence>
<feature type="transmembrane region" description="Helical" evidence="6">
    <location>
        <begin position="89"/>
        <end position="110"/>
    </location>
</feature>
<proteinExistence type="predicted"/>
<keyword evidence="8" id="KW-1185">Reference proteome</keyword>
<keyword evidence="3 6" id="KW-0812">Transmembrane</keyword>
<dbReference type="CDD" id="cd06580">
    <property type="entry name" value="TM_PBP1_transp_TpRbsC_like"/>
    <property type="match status" value="1"/>
</dbReference>
<evidence type="ECO:0000256" key="3">
    <source>
        <dbReference type="ARBA" id="ARBA00022692"/>
    </source>
</evidence>
<keyword evidence="2" id="KW-1003">Cell membrane</keyword>
<protein>
    <submittedName>
        <fullName evidence="7">Simple sugar transport system permease protein</fullName>
    </submittedName>
</protein>
<dbReference type="PANTHER" id="PTHR43370:SF2">
    <property type="entry name" value="ABC TRANSPORTER PERMEASE PROTEIN"/>
    <property type="match status" value="1"/>
</dbReference>
<sequence>MIDLLGLVPAILRVSTPLILAGLGVHVSSRAGVLNIGIEGMMLAGALAGVVISALTQNAWLGLVAALLAGAVLAALLSVAIHLLRADLVLSGIALNMAALAGTTLALFALTGDKGISSSLPSLTLPMVRLPLIDDIPILGPLLSGHNVLTYAGLLAVPLVAILVNRTPLGLAMRAVGENPEAAAATGVPVLRVQVTALLISGLFAGAAGAFLSMGYVSWFSQNMTAGRGFIALAADVMGFGYAWGTMAAALLLGTTEAITLSLQGFGVPSELLQAIPYLVPVLAMVIHARRRKRREAH</sequence>
<keyword evidence="4 6" id="KW-1133">Transmembrane helix</keyword>
<evidence type="ECO:0000256" key="2">
    <source>
        <dbReference type="ARBA" id="ARBA00022475"/>
    </source>
</evidence>
<evidence type="ECO:0000313" key="7">
    <source>
        <dbReference type="EMBL" id="MDQ0437077.1"/>
    </source>
</evidence>
<evidence type="ECO:0000313" key="8">
    <source>
        <dbReference type="Proteomes" id="UP001241603"/>
    </source>
</evidence>
<organism evidence="7 8">
    <name type="scientific">Kaistia dalseonensis</name>
    <dbReference type="NCBI Taxonomy" id="410840"/>
    <lineage>
        <taxon>Bacteria</taxon>
        <taxon>Pseudomonadati</taxon>
        <taxon>Pseudomonadota</taxon>
        <taxon>Alphaproteobacteria</taxon>
        <taxon>Hyphomicrobiales</taxon>
        <taxon>Kaistiaceae</taxon>
        <taxon>Kaistia</taxon>
    </lineage>
</organism>
<feature type="transmembrane region" description="Helical" evidence="6">
    <location>
        <begin position="195"/>
        <end position="217"/>
    </location>
</feature>
<feature type="transmembrane region" description="Helical" evidence="6">
    <location>
        <begin position="148"/>
        <end position="164"/>
    </location>
</feature>
<dbReference type="Pfam" id="PF02653">
    <property type="entry name" value="BPD_transp_2"/>
    <property type="match status" value="1"/>
</dbReference>
<dbReference type="PANTHER" id="PTHR43370">
    <property type="entry name" value="SUGAR ABC TRANSPORTER INTEGRAL MEMBRANE PROTEIN-RELATED"/>
    <property type="match status" value="1"/>
</dbReference>
<comment type="caution">
    <text evidence="7">The sequence shown here is derived from an EMBL/GenBank/DDBJ whole genome shotgun (WGS) entry which is preliminary data.</text>
</comment>
<accession>A0ABU0H447</accession>